<sequence>MNILLIVVIVIAVALAITGGLVSSLQFLLWVGIVLAVIAVIVWIVRSMSGRRT</sequence>
<keyword evidence="3" id="KW-1185">Reference proteome</keyword>
<protein>
    <submittedName>
        <fullName evidence="2">DUF2207 domain-containing protein</fullName>
    </submittedName>
</protein>
<dbReference type="EMBL" id="VRMG01000002">
    <property type="protein sequence ID" value="TXN32659.1"/>
    <property type="molecule type" value="Genomic_DNA"/>
</dbReference>
<evidence type="ECO:0000313" key="2">
    <source>
        <dbReference type="EMBL" id="TXN32659.1"/>
    </source>
</evidence>
<keyword evidence="1" id="KW-0812">Transmembrane</keyword>
<dbReference type="Proteomes" id="UP000321379">
    <property type="component" value="Unassembled WGS sequence"/>
</dbReference>
<feature type="transmembrane region" description="Helical" evidence="1">
    <location>
        <begin position="26"/>
        <end position="45"/>
    </location>
</feature>
<keyword evidence="1" id="KW-1133">Transmembrane helix</keyword>
<accession>A0A5C8UY74</accession>
<dbReference type="RefSeq" id="WP_147781756.1">
    <property type="nucleotide sequence ID" value="NZ_VRMG01000002.1"/>
</dbReference>
<gene>
    <name evidence="2" type="ORF">FVP33_00870</name>
</gene>
<reference evidence="2 3" key="1">
    <citation type="submission" date="2019-08" db="EMBL/GenBank/DDBJ databases">
        <title>Bacterial whole genome sequence for Glaciihabitans sp. CHu50b-6-2.</title>
        <authorList>
            <person name="Jin L."/>
        </authorList>
    </citation>
    <scope>NUCLEOTIDE SEQUENCE [LARGE SCALE GENOMIC DNA]</scope>
    <source>
        <strain evidence="2 3">CHu50b-6-2</strain>
    </source>
</reference>
<proteinExistence type="predicted"/>
<comment type="caution">
    <text evidence="2">The sequence shown here is derived from an EMBL/GenBank/DDBJ whole genome shotgun (WGS) entry which is preliminary data.</text>
</comment>
<name>A0A5C8UY74_9MICO</name>
<keyword evidence="1" id="KW-0472">Membrane</keyword>
<dbReference type="AlphaFoldDB" id="A0A5C8UY74"/>
<organism evidence="2 3">
    <name type="scientific">Lacisediminihabitans profunda</name>
    <dbReference type="NCBI Taxonomy" id="2594790"/>
    <lineage>
        <taxon>Bacteria</taxon>
        <taxon>Bacillati</taxon>
        <taxon>Actinomycetota</taxon>
        <taxon>Actinomycetes</taxon>
        <taxon>Micrococcales</taxon>
        <taxon>Microbacteriaceae</taxon>
        <taxon>Lacisediminihabitans</taxon>
    </lineage>
</organism>
<evidence type="ECO:0000313" key="3">
    <source>
        <dbReference type="Proteomes" id="UP000321379"/>
    </source>
</evidence>
<evidence type="ECO:0000256" key="1">
    <source>
        <dbReference type="SAM" id="Phobius"/>
    </source>
</evidence>